<dbReference type="PANTHER" id="PTHR15321">
    <property type="entry name" value="TUMOR SUPPRESSOR P53-BINDING PROTEIN 1"/>
    <property type="match status" value="1"/>
</dbReference>
<dbReference type="InterPro" id="IPR047249">
    <property type="entry name" value="BRCT_p53bp1-like_rpt1"/>
</dbReference>
<comment type="caution">
    <text evidence="6">The sequence shown here is derived from an EMBL/GenBank/DDBJ whole genome shotgun (WGS) entry which is preliminary data.</text>
</comment>
<proteinExistence type="predicted"/>
<evidence type="ECO:0000313" key="7">
    <source>
        <dbReference type="Proteomes" id="UP000572817"/>
    </source>
</evidence>
<feature type="compositionally biased region" description="Polar residues" evidence="4">
    <location>
        <begin position="263"/>
        <end position="303"/>
    </location>
</feature>
<evidence type="ECO:0000313" key="6">
    <source>
        <dbReference type="EMBL" id="KAF4312901.1"/>
    </source>
</evidence>
<feature type="compositionally biased region" description="Polar residues" evidence="4">
    <location>
        <begin position="332"/>
        <end position="344"/>
    </location>
</feature>
<feature type="region of interest" description="Disordered" evidence="4">
    <location>
        <begin position="619"/>
        <end position="897"/>
    </location>
</feature>
<dbReference type="Gene3D" id="3.40.50.10190">
    <property type="entry name" value="BRCT domain"/>
    <property type="match status" value="1"/>
</dbReference>
<feature type="compositionally biased region" description="Low complexity" evidence="4">
    <location>
        <begin position="163"/>
        <end position="172"/>
    </location>
</feature>
<evidence type="ECO:0000256" key="4">
    <source>
        <dbReference type="SAM" id="MobiDB-lite"/>
    </source>
</evidence>
<dbReference type="InterPro" id="IPR047252">
    <property type="entry name" value="TP53BP1-like"/>
</dbReference>
<feature type="compositionally biased region" description="Polar residues" evidence="4">
    <location>
        <begin position="843"/>
        <end position="857"/>
    </location>
</feature>
<dbReference type="OrthoDB" id="129353at2759"/>
<dbReference type="Pfam" id="PF00533">
    <property type="entry name" value="BRCT"/>
    <property type="match status" value="1"/>
</dbReference>
<dbReference type="Gene3D" id="2.30.30.140">
    <property type="match status" value="1"/>
</dbReference>
<dbReference type="GO" id="GO:0000077">
    <property type="term" value="P:DNA damage checkpoint signaling"/>
    <property type="evidence" value="ECO:0007669"/>
    <property type="project" value="TreeGrafter"/>
</dbReference>
<dbReference type="CDD" id="cd17745">
    <property type="entry name" value="BRCT_p53bp1_rpt1"/>
    <property type="match status" value="1"/>
</dbReference>
<feature type="region of interest" description="Disordered" evidence="4">
    <location>
        <begin position="1250"/>
        <end position="1288"/>
    </location>
</feature>
<comment type="subcellular location">
    <subcellularLocation>
        <location evidence="1">Nucleus</location>
    </subcellularLocation>
</comment>
<feature type="compositionally biased region" description="Basic and acidic residues" evidence="4">
    <location>
        <begin position="358"/>
        <end position="370"/>
    </location>
</feature>
<evidence type="ECO:0000256" key="2">
    <source>
        <dbReference type="ARBA" id="ARBA00022763"/>
    </source>
</evidence>
<feature type="domain" description="BRCT" evidence="5">
    <location>
        <begin position="1294"/>
        <end position="1443"/>
    </location>
</feature>
<feature type="compositionally biased region" description="Basic and acidic residues" evidence="4">
    <location>
        <begin position="1041"/>
        <end position="1050"/>
    </location>
</feature>
<evidence type="ECO:0000259" key="5">
    <source>
        <dbReference type="PROSITE" id="PS50172"/>
    </source>
</evidence>
<feature type="compositionally biased region" description="Acidic residues" evidence="4">
    <location>
        <begin position="640"/>
        <end position="650"/>
    </location>
</feature>
<dbReference type="GO" id="GO:0045944">
    <property type="term" value="P:positive regulation of transcription by RNA polymerase II"/>
    <property type="evidence" value="ECO:0007669"/>
    <property type="project" value="TreeGrafter"/>
</dbReference>
<dbReference type="Proteomes" id="UP000572817">
    <property type="component" value="Unassembled WGS sequence"/>
</dbReference>
<dbReference type="InterPro" id="IPR041297">
    <property type="entry name" value="Crb2_Tudor"/>
</dbReference>
<evidence type="ECO:0000256" key="1">
    <source>
        <dbReference type="ARBA" id="ARBA00004123"/>
    </source>
</evidence>
<feature type="compositionally biased region" description="Basic and acidic residues" evidence="4">
    <location>
        <begin position="659"/>
        <end position="682"/>
    </location>
</feature>
<feature type="compositionally biased region" description="Acidic residues" evidence="4">
    <location>
        <begin position="968"/>
        <end position="979"/>
    </location>
</feature>
<feature type="region of interest" description="Disordered" evidence="4">
    <location>
        <begin position="941"/>
        <end position="1082"/>
    </location>
</feature>
<dbReference type="Pfam" id="PF18115">
    <property type="entry name" value="Tudor_3"/>
    <property type="match status" value="1"/>
</dbReference>
<keyword evidence="7" id="KW-1185">Reference proteome</keyword>
<keyword evidence="2" id="KW-0227">DNA damage</keyword>
<feature type="compositionally biased region" description="Low complexity" evidence="4">
    <location>
        <begin position="819"/>
        <end position="835"/>
    </location>
</feature>
<protein>
    <submittedName>
        <fullName evidence="6">BRCT domain-containing protein</fullName>
    </submittedName>
</protein>
<dbReference type="InterPro" id="IPR036420">
    <property type="entry name" value="BRCT_dom_sf"/>
</dbReference>
<feature type="region of interest" description="Disordered" evidence="4">
    <location>
        <begin position="63"/>
        <end position="88"/>
    </location>
</feature>
<organism evidence="6 7">
    <name type="scientific">Botryosphaeria dothidea</name>
    <dbReference type="NCBI Taxonomy" id="55169"/>
    <lineage>
        <taxon>Eukaryota</taxon>
        <taxon>Fungi</taxon>
        <taxon>Dikarya</taxon>
        <taxon>Ascomycota</taxon>
        <taxon>Pezizomycotina</taxon>
        <taxon>Dothideomycetes</taxon>
        <taxon>Dothideomycetes incertae sedis</taxon>
        <taxon>Botryosphaeriales</taxon>
        <taxon>Botryosphaeriaceae</taxon>
        <taxon>Botryosphaeria</taxon>
    </lineage>
</organism>
<evidence type="ECO:0000256" key="3">
    <source>
        <dbReference type="ARBA" id="ARBA00023242"/>
    </source>
</evidence>
<feature type="region of interest" description="Disordered" evidence="4">
    <location>
        <begin position="332"/>
        <end position="370"/>
    </location>
</feature>
<accession>A0A8H4J530</accession>
<dbReference type="SUPFAM" id="SSF52113">
    <property type="entry name" value="BRCT domain"/>
    <property type="match status" value="1"/>
</dbReference>
<feature type="compositionally biased region" description="Polar residues" evidence="4">
    <location>
        <begin position="800"/>
        <end position="818"/>
    </location>
</feature>
<feature type="region of interest" description="Disordered" evidence="4">
    <location>
        <begin position="250"/>
        <end position="314"/>
    </location>
</feature>
<dbReference type="SMART" id="SM00292">
    <property type="entry name" value="BRCT"/>
    <property type="match status" value="1"/>
</dbReference>
<dbReference type="EMBL" id="WWBZ02000001">
    <property type="protein sequence ID" value="KAF4312901.1"/>
    <property type="molecule type" value="Genomic_DNA"/>
</dbReference>
<keyword evidence="3" id="KW-0539">Nucleus</keyword>
<dbReference type="GO" id="GO:0042393">
    <property type="term" value="F:histone binding"/>
    <property type="evidence" value="ECO:0007669"/>
    <property type="project" value="TreeGrafter"/>
</dbReference>
<name>A0A8H4J530_9PEZI</name>
<feature type="compositionally biased region" description="Polar residues" evidence="4">
    <location>
        <begin position="766"/>
        <end position="778"/>
    </location>
</feature>
<feature type="compositionally biased region" description="Polar residues" evidence="4">
    <location>
        <begin position="512"/>
        <end position="526"/>
    </location>
</feature>
<dbReference type="PANTHER" id="PTHR15321:SF3">
    <property type="entry name" value="TP53-BINDING PROTEIN 1"/>
    <property type="match status" value="1"/>
</dbReference>
<reference evidence="6" key="1">
    <citation type="submission" date="2020-04" db="EMBL/GenBank/DDBJ databases">
        <title>Genome Assembly and Annotation of Botryosphaeria dothidea sdau 11-99, a Latent Pathogen of Apple Fruit Ring Rot in China.</title>
        <authorList>
            <person name="Yu C."/>
            <person name="Diao Y."/>
            <person name="Lu Q."/>
            <person name="Zhao J."/>
            <person name="Cui S."/>
            <person name="Peng C."/>
            <person name="He B."/>
            <person name="Liu H."/>
        </authorList>
    </citation>
    <scope>NUCLEOTIDE SEQUENCE [LARGE SCALE GENOMIC DNA]</scope>
    <source>
        <strain evidence="6">Sdau11-99</strain>
    </source>
</reference>
<feature type="compositionally biased region" description="Polar residues" evidence="4">
    <location>
        <begin position="479"/>
        <end position="494"/>
    </location>
</feature>
<feature type="compositionally biased region" description="Basic and acidic residues" evidence="4">
    <location>
        <begin position="63"/>
        <end position="75"/>
    </location>
</feature>
<sequence length="1630" mass="177639">MEDDFEDTLDTQRIAEIRKMTSSPAVHFTLPDASVAATRLPDSAGDCDANRRSDAANAIAVHRRDEHSEHNDDSGHILARSPQPDVPTYRHRRRTSALNANPVPHLTPYRSAPTVPTPAALDAIYTQCRMFHSFNGFEGDTQPLDSQIYRDFQKGLGAEHGTPAPEAEAAPEISTADDCGEQSYEGDSGHIDILGNFQSIEHIEDVTAPPTQASVNGAPQPHTNGVALESQGQAEMPTQPLFVQPETPAMAGKKRNNRGDVLSSATRTPGSAINPNLFNNGTGAPTLSMSQVFNDTQGNSSPQLGGPRSDVIFQRPSPNLFMRFSSDAVAMSSPTKANHSQFSRAATEPRDSYTSMKESQETRDRQRKAELEAELEHLRSDSCDELDDDVTYERRKAERSRVQTELRHLASKLATTMNGLGQDKAQNPAFTRSDTALFTPARFNLQRKNVVEIFDDVDRSDSEGELASDPPTIQKPLRLSQSNGIEVPMTSSRPSARATKPNPIDSPIATDGISSSQNSARKSQTHTNRTFKKLLEAGDEVAVADSQPRNTQAEEDSNQMPSHLLDVSSLEARVAQSQYSVMTDGRRAEMDAHVNKTLKTSSLPQPPADTSQMVNAVDDSGYVEDAEKEIPSSPPIYAPADEDELEEENASQDGIASDAEDHDRFGLNYDYDKPDMSQMHDDEGPDYMDSSSRYSEQGDEEEGEEGEIDTVGQHDDEGIEEDPQVHAVAERDAPGSQEACQEENAQDDDHTASREGSPARAVTPASHANKTSETQRTIPETDPFEETPALSSQRHEPDPASSTSSIVQNTAQNTNYNIAQSSVQQDQQSNDASDAVDSREMHTYSTAQTHISDSNSPRKLVQSPHEELSQRTPRSSRPVRRLTDIAADPSQRNESLEDLEDAMDILDDADKEFAEVMALQAPGPGSSPFRPAKRMKTYGHRALREYPKKVNRPPSVSPTPDTGKALEDKEDENIAEEDMVFTKPAVLKKKLARSVQETPQKKNPSPKKVAATRSTKTKGGQKIAEEAKKSRAQKKGSTKPKSTEPVETKSVEQQQNDMPEQEAIADRQPEASDAPAAHQNGSDHLVTEAKQIVASSRVLALFKDLKSAYYPATCLGVSVQDGSKYRIQFDDGTVTDLEKMHVRSFNLKPGDQVRVDMAKMRSKPYIVRGLKDFLSAEQIVEASTGEQAPPTDIHGAKTLVLEVKQRESMPKSTTIEIVEVPLNNIYITTSMWIHFKDRIYVHPSEILGVNPRPQTPSTNMSAPGTPTTGKTRRTAIPTPGTSIQHPTTAAPAGTAPGIFSDMAFALTLHGPDDERKSISKLILENGGRILDPGFEVLFSSNNANVAGPTKTPATASKTSKATPADKKKSVLLSVANTSESSSTALALTTQATDFGFVALISDKHSRRAKYIQALALGLPCLSYHWLIDSISSRSLHPWHLYLLPAGESAFLSGAIRSRTLTPYDPAGDDAKLEAVLQRRQRLLDGKSVLLVLKPERGKAYRFLTAAMGATRVAWCRDVKEARRLLDKDEWDWVYVDGTETDALFPGLAAPGPGAVAGKKRKRGSAASFTSTVAAEKTNSSMAASSSSFAEREKETGDVKTVVLESGRMVKVVGDELVIQSLILGALIEGN</sequence>
<feature type="compositionally biased region" description="Acidic residues" evidence="4">
    <location>
        <begin position="697"/>
        <end position="708"/>
    </location>
</feature>
<gene>
    <name evidence="6" type="ORF">GTA08_BOTSDO01474</name>
</gene>
<dbReference type="GO" id="GO:0005634">
    <property type="term" value="C:nucleus"/>
    <property type="evidence" value="ECO:0007669"/>
    <property type="project" value="UniProtKB-SubCell"/>
</dbReference>
<feature type="region of interest" description="Disordered" evidence="4">
    <location>
        <begin position="461"/>
        <end position="526"/>
    </location>
</feature>
<dbReference type="PROSITE" id="PS50172">
    <property type="entry name" value="BRCT"/>
    <property type="match status" value="1"/>
</dbReference>
<dbReference type="InterPro" id="IPR001357">
    <property type="entry name" value="BRCT_dom"/>
</dbReference>
<feature type="region of interest" description="Disordered" evidence="4">
    <location>
        <begin position="156"/>
        <end position="191"/>
    </location>
</feature>